<keyword evidence="3" id="KW-0520">NAD</keyword>
<evidence type="ECO:0000256" key="2">
    <source>
        <dbReference type="ARBA" id="ARBA00022679"/>
    </source>
</evidence>
<feature type="active site" description="Proton acceptor" evidence="4">
    <location>
        <position position="118"/>
    </location>
</feature>
<dbReference type="PANTHER" id="PTHR11085:SF10">
    <property type="entry name" value="NAD-DEPENDENT PROTEIN DEACYLASE SIRTUIN-5, MITOCHONDRIAL-RELATED"/>
    <property type="match status" value="1"/>
</dbReference>
<dbReference type="InterPro" id="IPR026591">
    <property type="entry name" value="Sirtuin_cat_small_dom_sf"/>
</dbReference>
<feature type="binding site" evidence="4">
    <location>
        <position position="126"/>
    </location>
    <ligand>
        <name>Zn(2+)</name>
        <dbReference type="ChEBI" id="CHEBI:29105"/>
    </ligand>
</feature>
<reference evidence="7" key="1">
    <citation type="journal article" date="2019" name="Int. J. Syst. Evol. Microbiol.">
        <title>The Global Catalogue of Microorganisms (GCM) 10K type strain sequencing project: providing services to taxonomists for standard genome sequencing and annotation.</title>
        <authorList>
            <consortium name="The Broad Institute Genomics Platform"/>
            <consortium name="The Broad Institute Genome Sequencing Center for Infectious Disease"/>
            <person name="Wu L."/>
            <person name="Ma J."/>
        </authorList>
    </citation>
    <scope>NUCLEOTIDE SEQUENCE [LARGE SCALE GENOMIC DNA]</scope>
    <source>
        <strain evidence="7">WYCCWR 12678</strain>
    </source>
</reference>
<gene>
    <name evidence="6" type="ORF">ACFO8Q_08145</name>
</gene>
<protein>
    <recommendedName>
        <fullName evidence="1">protein acetyllysine N-acetyltransferase</fullName>
        <ecNumber evidence="1">2.3.1.286</ecNumber>
    </recommendedName>
</protein>
<dbReference type="CDD" id="cd01407">
    <property type="entry name" value="SIR2-fam"/>
    <property type="match status" value="1"/>
</dbReference>
<evidence type="ECO:0000313" key="6">
    <source>
        <dbReference type="EMBL" id="MFC4767333.1"/>
    </source>
</evidence>
<dbReference type="EC" id="2.3.1.286" evidence="1"/>
<dbReference type="Proteomes" id="UP001596002">
    <property type="component" value="Unassembled WGS sequence"/>
</dbReference>
<comment type="caution">
    <text evidence="6">The sequence shown here is derived from an EMBL/GenBank/DDBJ whole genome shotgun (WGS) entry which is preliminary data.</text>
</comment>
<evidence type="ECO:0000256" key="3">
    <source>
        <dbReference type="ARBA" id="ARBA00023027"/>
    </source>
</evidence>
<keyword evidence="4" id="KW-0862">Zinc</keyword>
<proteinExistence type="predicted"/>
<organism evidence="6 7">
    <name type="scientific">Effusibacillus consociatus</name>
    <dbReference type="NCBI Taxonomy" id="1117041"/>
    <lineage>
        <taxon>Bacteria</taxon>
        <taxon>Bacillati</taxon>
        <taxon>Bacillota</taxon>
        <taxon>Bacilli</taxon>
        <taxon>Bacillales</taxon>
        <taxon>Alicyclobacillaceae</taxon>
        <taxon>Effusibacillus</taxon>
    </lineage>
</organism>
<evidence type="ECO:0000256" key="4">
    <source>
        <dbReference type="PROSITE-ProRule" id="PRU00236"/>
    </source>
</evidence>
<dbReference type="InterPro" id="IPR003000">
    <property type="entry name" value="Sirtuin"/>
</dbReference>
<dbReference type="PANTHER" id="PTHR11085">
    <property type="entry name" value="NAD-DEPENDENT PROTEIN DEACYLASE SIRTUIN-5, MITOCHONDRIAL-RELATED"/>
    <property type="match status" value="1"/>
</dbReference>
<dbReference type="RefSeq" id="WP_380025246.1">
    <property type="nucleotide sequence ID" value="NZ_JBHSHC010000052.1"/>
</dbReference>
<dbReference type="Gene3D" id="3.40.50.1220">
    <property type="entry name" value="TPP-binding domain"/>
    <property type="match status" value="1"/>
</dbReference>
<keyword evidence="4" id="KW-0479">Metal-binding</keyword>
<dbReference type="EMBL" id="JBHSHC010000052">
    <property type="protein sequence ID" value="MFC4767333.1"/>
    <property type="molecule type" value="Genomic_DNA"/>
</dbReference>
<dbReference type="InterPro" id="IPR050134">
    <property type="entry name" value="NAD-dep_sirtuin_deacylases"/>
</dbReference>
<name>A0ABV9Q027_9BACL</name>
<sequence length="229" mass="25891">MRENELFDPQLLVKWEQQLCAAEHPVAITGAGISVASGLPTISGEWKGIELRDFFTLEMFFNSTEEFYQYYRHMQSHWKEAKPNPAHIALAQNGMRVITQNIDGLHQRAGSKHVLEMHGNLLELVCVGCKSIFSSDLIDTAAIPKCPSCKDLLKPNIVLVGEEVFHYGTAVDWVGRADLLLIVGTRLEMSPCRELPEIVKRNGAPIVWINRRSEEILPFLLNEQIQKNL</sequence>
<keyword evidence="2" id="KW-0808">Transferase</keyword>
<dbReference type="SUPFAM" id="SSF52467">
    <property type="entry name" value="DHS-like NAD/FAD-binding domain"/>
    <property type="match status" value="1"/>
</dbReference>
<dbReference type="PROSITE" id="PS50305">
    <property type="entry name" value="SIRTUIN"/>
    <property type="match status" value="1"/>
</dbReference>
<evidence type="ECO:0000259" key="5">
    <source>
        <dbReference type="PROSITE" id="PS50305"/>
    </source>
</evidence>
<evidence type="ECO:0000256" key="1">
    <source>
        <dbReference type="ARBA" id="ARBA00012928"/>
    </source>
</evidence>
<evidence type="ECO:0000313" key="7">
    <source>
        <dbReference type="Proteomes" id="UP001596002"/>
    </source>
</evidence>
<dbReference type="InterPro" id="IPR026590">
    <property type="entry name" value="Ssirtuin_cat_dom"/>
</dbReference>
<feature type="binding site" evidence="4">
    <location>
        <position position="129"/>
    </location>
    <ligand>
        <name>Zn(2+)</name>
        <dbReference type="ChEBI" id="CHEBI:29105"/>
    </ligand>
</feature>
<feature type="domain" description="Deacetylase sirtuin-type" evidence="5">
    <location>
        <begin position="2"/>
        <end position="229"/>
    </location>
</feature>
<dbReference type="InterPro" id="IPR029035">
    <property type="entry name" value="DHS-like_NAD/FAD-binding_dom"/>
</dbReference>
<feature type="binding site" evidence="4">
    <location>
        <position position="149"/>
    </location>
    <ligand>
        <name>Zn(2+)</name>
        <dbReference type="ChEBI" id="CHEBI:29105"/>
    </ligand>
</feature>
<dbReference type="Pfam" id="PF02146">
    <property type="entry name" value="SIR2"/>
    <property type="match status" value="1"/>
</dbReference>
<feature type="binding site" evidence="4">
    <location>
        <position position="146"/>
    </location>
    <ligand>
        <name>Zn(2+)</name>
        <dbReference type="ChEBI" id="CHEBI:29105"/>
    </ligand>
</feature>
<dbReference type="Gene3D" id="3.30.1600.10">
    <property type="entry name" value="SIR2/SIRT2 'Small Domain"/>
    <property type="match status" value="1"/>
</dbReference>
<keyword evidence="7" id="KW-1185">Reference proteome</keyword>
<accession>A0ABV9Q027</accession>